<reference evidence="8 9" key="1">
    <citation type="journal article" date="2018" name="Environ. Microbiol.">
        <title>Novel energy conservation strategies and behaviour of Pelotomaculum schinkii driving syntrophic propionate catabolism.</title>
        <authorList>
            <person name="Hidalgo-Ahumada C.A.P."/>
            <person name="Nobu M.K."/>
            <person name="Narihiro T."/>
            <person name="Tamaki H."/>
            <person name="Liu W.T."/>
            <person name="Kamagata Y."/>
            <person name="Stams A.J.M."/>
            <person name="Imachi H."/>
            <person name="Sousa D.Z."/>
        </authorList>
    </citation>
    <scope>NUCLEOTIDE SEQUENCE [LARGE SCALE GENOMIC DNA]</scope>
    <source>
        <strain evidence="8 9">HH</strain>
    </source>
</reference>
<feature type="binding site" evidence="6">
    <location>
        <begin position="92"/>
        <end position="95"/>
    </location>
    <ligand>
        <name>(6R)-10-formyltetrahydrofolate</name>
        <dbReference type="ChEBI" id="CHEBI:195366"/>
    </ligand>
</feature>
<evidence type="ECO:0000256" key="5">
    <source>
        <dbReference type="ARBA" id="ARBA00047664"/>
    </source>
</evidence>
<feature type="site" description="Raises pKa of active site His" evidence="6">
    <location>
        <position position="147"/>
    </location>
</feature>
<dbReference type="UniPathway" id="UPA00074">
    <property type="reaction ID" value="UER00126"/>
</dbReference>
<comment type="catalytic activity">
    <reaction evidence="5 6">
        <text>N(1)-(5-phospho-beta-D-ribosyl)glycinamide + (6R)-10-formyltetrahydrofolate = N(2)-formyl-N(1)-(5-phospho-beta-D-ribosyl)glycinamide + (6S)-5,6,7,8-tetrahydrofolate + H(+)</text>
        <dbReference type="Rhea" id="RHEA:15053"/>
        <dbReference type="ChEBI" id="CHEBI:15378"/>
        <dbReference type="ChEBI" id="CHEBI:57453"/>
        <dbReference type="ChEBI" id="CHEBI:143788"/>
        <dbReference type="ChEBI" id="CHEBI:147286"/>
        <dbReference type="ChEBI" id="CHEBI:195366"/>
        <dbReference type="EC" id="2.1.2.2"/>
    </reaction>
</comment>
<dbReference type="PANTHER" id="PTHR43369">
    <property type="entry name" value="PHOSPHORIBOSYLGLYCINAMIDE FORMYLTRANSFERASE"/>
    <property type="match status" value="1"/>
</dbReference>
<dbReference type="InterPro" id="IPR001555">
    <property type="entry name" value="GART_AS"/>
</dbReference>
<dbReference type="CDD" id="cd08645">
    <property type="entry name" value="FMT_core_GART"/>
    <property type="match status" value="1"/>
</dbReference>
<dbReference type="SUPFAM" id="SSF53328">
    <property type="entry name" value="Formyltransferase"/>
    <property type="match status" value="1"/>
</dbReference>
<evidence type="ECO:0000313" key="9">
    <source>
        <dbReference type="Proteomes" id="UP000298324"/>
    </source>
</evidence>
<dbReference type="EMBL" id="QFGA01000003">
    <property type="protein sequence ID" value="TEB04643.1"/>
    <property type="molecule type" value="Genomic_DNA"/>
</dbReference>
<dbReference type="Proteomes" id="UP000298324">
    <property type="component" value="Unassembled WGS sequence"/>
</dbReference>
<name>A0A4Y7R7B5_9FIRM</name>
<dbReference type="GO" id="GO:0005829">
    <property type="term" value="C:cytosol"/>
    <property type="evidence" value="ECO:0007669"/>
    <property type="project" value="TreeGrafter"/>
</dbReference>
<dbReference type="GO" id="GO:0004644">
    <property type="term" value="F:phosphoribosylglycinamide formyltransferase activity"/>
    <property type="evidence" value="ECO:0007669"/>
    <property type="project" value="UniProtKB-UniRule"/>
</dbReference>
<sequence length="208" mass="22885">MSKLRLGVLASGRGSNLQSIMDQAAAGKINAAVAVVISDKKDAYALERARMAGIPAGHINYSDFPSKDAYERSIVELLQQHGVELVCLAGYMRIVGKVLLAAFPNRVMNIHPALLPSFPGLHGQEQAWAYGVKFSGCTVHFVDEGMDTGPIILQAVVPVYDEDTADDLSARILEQEHKIYPEAIRLYAEGRLRIEGRKVYVSKINHRR</sequence>
<feature type="active site" description="Proton donor" evidence="6">
    <location>
        <position position="111"/>
    </location>
</feature>
<evidence type="ECO:0000256" key="3">
    <source>
        <dbReference type="ARBA" id="ARBA00022755"/>
    </source>
</evidence>
<dbReference type="GO" id="GO:0006189">
    <property type="term" value="P:'de novo' IMP biosynthetic process"/>
    <property type="evidence" value="ECO:0007669"/>
    <property type="project" value="UniProtKB-UniRule"/>
</dbReference>
<evidence type="ECO:0000313" key="8">
    <source>
        <dbReference type="EMBL" id="TEB04643.1"/>
    </source>
</evidence>
<dbReference type="NCBIfam" id="TIGR00639">
    <property type="entry name" value="PurN"/>
    <property type="match status" value="1"/>
</dbReference>
<keyword evidence="2 6" id="KW-0808">Transferase</keyword>
<feature type="domain" description="Formyl transferase N-terminal" evidence="7">
    <location>
        <begin position="5"/>
        <end position="184"/>
    </location>
</feature>
<dbReference type="FunFam" id="3.40.50.170:FF:000007">
    <property type="entry name" value="Phosphoribosylglycinamide formyltransferase"/>
    <property type="match status" value="1"/>
</dbReference>
<dbReference type="EC" id="2.1.2.2" evidence="6"/>
<accession>A0A4Y7R7B5</accession>
<organism evidence="8 9">
    <name type="scientific">Pelotomaculum schinkii</name>
    <dbReference type="NCBI Taxonomy" id="78350"/>
    <lineage>
        <taxon>Bacteria</taxon>
        <taxon>Bacillati</taxon>
        <taxon>Bacillota</taxon>
        <taxon>Clostridia</taxon>
        <taxon>Eubacteriales</taxon>
        <taxon>Desulfotomaculaceae</taxon>
        <taxon>Pelotomaculum</taxon>
    </lineage>
</organism>
<dbReference type="AlphaFoldDB" id="A0A4Y7R7B5"/>
<feature type="binding site" evidence="6">
    <location>
        <position position="109"/>
    </location>
    <ligand>
        <name>(6R)-10-formyltetrahydrofolate</name>
        <dbReference type="ChEBI" id="CHEBI:195366"/>
    </ligand>
</feature>
<dbReference type="InterPro" id="IPR036477">
    <property type="entry name" value="Formyl_transf_N_sf"/>
</dbReference>
<proteinExistence type="inferred from homology"/>
<evidence type="ECO:0000256" key="4">
    <source>
        <dbReference type="ARBA" id="ARBA00038440"/>
    </source>
</evidence>
<feature type="binding site" evidence="6">
    <location>
        <begin position="14"/>
        <end position="16"/>
    </location>
    <ligand>
        <name>N(1)-(5-phospho-beta-D-ribosyl)glycinamide</name>
        <dbReference type="ChEBI" id="CHEBI:143788"/>
    </ligand>
</feature>
<dbReference type="HAMAP" id="MF_01930">
    <property type="entry name" value="PurN"/>
    <property type="match status" value="1"/>
</dbReference>
<keyword evidence="9" id="KW-1185">Reference proteome</keyword>
<dbReference type="PANTHER" id="PTHR43369:SF2">
    <property type="entry name" value="PHOSPHORIBOSYLGLYCINAMIDE FORMYLTRANSFERASE"/>
    <property type="match status" value="1"/>
</dbReference>
<comment type="pathway">
    <text evidence="1 6">Purine metabolism; IMP biosynthesis via de novo pathway; N(2)-formyl-N(1)-(5-phospho-D-ribosyl)glycinamide from N(1)-(5-phospho-D-ribosyl)glycinamide (10-formyl THF route): step 1/1.</text>
</comment>
<dbReference type="Pfam" id="PF00551">
    <property type="entry name" value="Formyl_trans_N"/>
    <property type="match status" value="1"/>
</dbReference>
<comment type="function">
    <text evidence="6">Catalyzes the transfer of a formyl group from 10-formyltetrahydrofolate to 5-phospho-ribosyl-glycinamide (GAR), producing 5-phospho-ribosyl-N-formylglycinamide (FGAR) and tetrahydrofolate.</text>
</comment>
<evidence type="ECO:0000256" key="2">
    <source>
        <dbReference type="ARBA" id="ARBA00022679"/>
    </source>
</evidence>
<keyword evidence="3 6" id="KW-0658">Purine biosynthesis</keyword>
<evidence type="ECO:0000256" key="6">
    <source>
        <dbReference type="HAMAP-Rule" id="MF_01930"/>
    </source>
</evidence>
<protein>
    <recommendedName>
        <fullName evidence="6">Phosphoribosylglycinamide formyltransferase</fullName>
        <ecNumber evidence="6">2.1.2.2</ecNumber>
    </recommendedName>
    <alternativeName>
        <fullName evidence="6">5'-phosphoribosylglycinamide transformylase</fullName>
    </alternativeName>
    <alternativeName>
        <fullName evidence="6">GAR transformylase</fullName>
        <shortName evidence="6">GART</shortName>
    </alternativeName>
</protein>
<feature type="binding site" evidence="6">
    <location>
        <position position="67"/>
    </location>
    <ligand>
        <name>(6R)-10-formyltetrahydrofolate</name>
        <dbReference type="ChEBI" id="CHEBI:195366"/>
    </ligand>
</feature>
<evidence type="ECO:0000256" key="1">
    <source>
        <dbReference type="ARBA" id="ARBA00005054"/>
    </source>
</evidence>
<dbReference type="InterPro" id="IPR002376">
    <property type="entry name" value="Formyl_transf_N"/>
</dbReference>
<dbReference type="Gene3D" id="3.40.50.170">
    <property type="entry name" value="Formyl transferase, N-terminal domain"/>
    <property type="match status" value="1"/>
</dbReference>
<dbReference type="PROSITE" id="PS00373">
    <property type="entry name" value="GART"/>
    <property type="match status" value="1"/>
</dbReference>
<dbReference type="InterPro" id="IPR004607">
    <property type="entry name" value="GART"/>
</dbReference>
<comment type="similarity">
    <text evidence="4 6">Belongs to the GART family.</text>
</comment>
<comment type="caution">
    <text evidence="8">The sequence shown here is derived from an EMBL/GenBank/DDBJ whole genome shotgun (WGS) entry which is preliminary data.</text>
</comment>
<evidence type="ECO:0000259" key="7">
    <source>
        <dbReference type="Pfam" id="PF00551"/>
    </source>
</evidence>
<dbReference type="RefSeq" id="WP_190258990.1">
    <property type="nucleotide sequence ID" value="NZ_QFGA01000003.1"/>
</dbReference>
<gene>
    <name evidence="6 8" type="primary">purN</name>
    <name evidence="8" type="ORF">Psch_03405</name>
</gene>